<dbReference type="PROSITE" id="PS51186">
    <property type="entry name" value="GNAT"/>
    <property type="match status" value="1"/>
</dbReference>
<dbReference type="PANTHER" id="PTHR43792:SF1">
    <property type="entry name" value="N-ACETYLTRANSFERASE DOMAIN-CONTAINING PROTEIN"/>
    <property type="match status" value="1"/>
</dbReference>
<dbReference type="EMBL" id="JABBJJ010000075">
    <property type="protein sequence ID" value="NMO16680.1"/>
    <property type="molecule type" value="Genomic_DNA"/>
</dbReference>
<dbReference type="InterPro" id="IPR000182">
    <property type="entry name" value="GNAT_dom"/>
</dbReference>
<keyword evidence="2" id="KW-0808">Transferase</keyword>
<dbReference type="Pfam" id="PF13302">
    <property type="entry name" value="Acetyltransf_3"/>
    <property type="match status" value="1"/>
</dbReference>
<gene>
    <name evidence="2" type="ORF">HG543_17700</name>
</gene>
<reference evidence="2 3" key="1">
    <citation type="submission" date="2020-04" db="EMBL/GenBank/DDBJ databases">
        <title>Draft genome of Pyxidicoccus fallax type strain.</title>
        <authorList>
            <person name="Whitworth D.E."/>
        </authorList>
    </citation>
    <scope>NUCLEOTIDE SEQUENCE [LARGE SCALE GENOMIC DNA]</scope>
    <source>
        <strain evidence="2 3">DSM 14698</strain>
    </source>
</reference>
<keyword evidence="3" id="KW-1185">Reference proteome</keyword>
<accession>A0A848LC85</accession>
<evidence type="ECO:0000313" key="2">
    <source>
        <dbReference type="EMBL" id="NMO16680.1"/>
    </source>
</evidence>
<dbReference type="PANTHER" id="PTHR43792">
    <property type="entry name" value="GNAT FAMILY, PUTATIVE (AFU_ORTHOLOGUE AFUA_3G00765)-RELATED-RELATED"/>
    <property type="match status" value="1"/>
</dbReference>
<name>A0A848LC85_9BACT</name>
<sequence>MTRAFEHVVTERLLLRALRETDLEVMYAIHADPETNRYHPGGLSPTPTLDAARARLDLWLGDWAGRGVGYWAVERREAPGVVIGFGGVRHRELEGQQVLNLAYRFTPSAWGAGYATELAREALSLAGTHIPDVPVVAIISVANAPSLRVAERLGMRFDRLIDYEGFPSRVYLSR</sequence>
<dbReference type="RefSeq" id="WP_169345970.1">
    <property type="nucleotide sequence ID" value="NZ_JABBJJ010000075.1"/>
</dbReference>
<comment type="caution">
    <text evidence="2">The sequence shown here is derived from an EMBL/GenBank/DDBJ whole genome shotgun (WGS) entry which is preliminary data.</text>
</comment>
<dbReference type="InterPro" id="IPR016181">
    <property type="entry name" value="Acyl_CoA_acyltransferase"/>
</dbReference>
<feature type="domain" description="N-acetyltransferase" evidence="1">
    <location>
        <begin position="13"/>
        <end position="174"/>
    </location>
</feature>
<dbReference type="AlphaFoldDB" id="A0A848LC85"/>
<proteinExistence type="predicted"/>
<dbReference type="GO" id="GO:0016747">
    <property type="term" value="F:acyltransferase activity, transferring groups other than amino-acyl groups"/>
    <property type="evidence" value="ECO:0007669"/>
    <property type="project" value="InterPro"/>
</dbReference>
<dbReference type="Gene3D" id="3.40.630.30">
    <property type="match status" value="1"/>
</dbReference>
<protein>
    <submittedName>
        <fullName evidence="2">GNAT family N-acetyltransferase</fullName>
    </submittedName>
</protein>
<evidence type="ECO:0000313" key="3">
    <source>
        <dbReference type="Proteomes" id="UP000518300"/>
    </source>
</evidence>
<evidence type="ECO:0000259" key="1">
    <source>
        <dbReference type="PROSITE" id="PS51186"/>
    </source>
</evidence>
<dbReference type="Proteomes" id="UP000518300">
    <property type="component" value="Unassembled WGS sequence"/>
</dbReference>
<dbReference type="InterPro" id="IPR051531">
    <property type="entry name" value="N-acetyltransferase"/>
</dbReference>
<organism evidence="2 3">
    <name type="scientific">Pyxidicoccus fallax</name>
    <dbReference type="NCBI Taxonomy" id="394095"/>
    <lineage>
        <taxon>Bacteria</taxon>
        <taxon>Pseudomonadati</taxon>
        <taxon>Myxococcota</taxon>
        <taxon>Myxococcia</taxon>
        <taxon>Myxococcales</taxon>
        <taxon>Cystobacterineae</taxon>
        <taxon>Myxococcaceae</taxon>
        <taxon>Pyxidicoccus</taxon>
    </lineage>
</organism>
<dbReference type="SUPFAM" id="SSF55729">
    <property type="entry name" value="Acyl-CoA N-acyltransferases (Nat)"/>
    <property type="match status" value="1"/>
</dbReference>